<dbReference type="Pfam" id="PF20730">
    <property type="entry name" value="YetF_N"/>
    <property type="match status" value="1"/>
</dbReference>
<reference evidence="12 13" key="1">
    <citation type="journal article" date="2021" name="Microbiol. Resour. Announc.">
        <title>Draft Genome Sequence of Coralloluteibacterium stylophorae LMG 29479T.</title>
        <authorList>
            <person name="Karlyshev A.V."/>
            <person name="Kudryashova E.B."/>
            <person name="Ariskina E.V."/>
            <person name="Conroy A.P."/>
            <person name="Abidueva E.Y."/>
        </authorList>
    </citation>
    <scope>NUCLEOTIDE SEQUENCE [LARGE SCALE GENOMIC DNA]</scope>
    <source>
        <strain evidence="12 13">LMG 29479</strain>
    </source>
</reference>
<evidence type="ECO:0000256" key="1">
    <source>
        <dbReference type="ARBA" id="ARBA00004651"/>
    </source>
</evidence>
<evidence type="ECO:0000313" key="11">
    <source>
        <dbReference type="EMBL" id="MBR0564184.1"/>
    </source>
</evidence>
<evidence type="ECO:0000256" key="5">
    <source>
        <dbReference type="ARBA" id="ARBA00022989"/>
    </source>
</evidence>
<proteinExistence type="inferred from homology"/>
<dbReference type="PANTHER" id="PTHR34582:SF6">
    <property type="entry name" value="UPF0702 TRANSMEMBRANE PROTEIN YCAP"/>
    <property type="match status" value="1"/>
</dbReference>
<dbReference type="AlphaFoldDB" id="A0A8J7VWG1"/>
<evidence type="ECO:0000313" key="12">
    <source>
        <dbReference type="EMBL" id="MBS7455606.1"/>
    </source>
</evidence>
<feature type="domain" description="YetF C-terminal" evidence="9">
    <location>
        <begin position="92"/>
        <end position="159"/>
    </location>
</feature>
<evidence type="ECO:0000256" key="8">
    <source>
        <dbReference type="SAM" id="Phobius"/>
    </source>
</evidence>
<accession>A0A8J7VWG1</accession>
<keyword evidence="3" id="KW-1003">Cell membrane</keyword>
<gene>
    <name evidence="12" type="ORF">KB893_000450</name>
    <name evidence="11" type="ORF">KB893_17000</name>
</gene>
<evidence type="ECO:0000259" key="9">
    <source>
        <dbReference type="Pfam" id="PF04239"/>
    </source>
</evidence>
<keyword evidence="13" id="KW-1185">Reference proteome</keyword>
<comment type="caution">
    <text evidence="11">The sequence shown here is derived from an EMBL/GenBank/DDBJ whole genome shotgun (WGS) entry which is preliminary data.</text>
</comment>
<evidence type="ECO:0000256" key="3">
    <source>
        <dbReference type="ARBA" id="ARBA00022475"/>
    </source>
</evidence>
<feature type="domain" description="YetF-like N-terminal transmembrane" evidence="10">
    <location>
        <begin position="20"/>
        <end position="85"/>
    </location>
</feature>
<comment type="similarity">
    <text evidence="2">Belongs to the UPF0702 family.</text>
</comment>
<dbReference type="InterPro" id="IPR007353">
    <property type="entry name" value="DUF421"/>
</dbReference>
<evidence type="ECO:0000259" key="10">
    <source>
        <dbReference type="Pfam" id="PF20730"/>
    </source>
</evidence>
<evidence type="ECO:0000256" key="2">
    <source>
        <dbReference type="ARBA" id="ARBA00006448"/>
    </source>
</evidence>
<dbReference type="Proteomes" id="UP000675747">
    <property type="component" value="Unassembled WGS sequence"/>
</dbReference>
<feature type="transmembrane region" description="Helical" evidence="8">
    <location>
        <begin position="12"/>
        <end position="30"/>
    </location>
</feature>
<dbReference type="EMBL" id="JAGQFT010000257">
    <property type="protein sequence ID" value="MBR0564184.1"/>
    <property type="molecule type" value="Genomic_DNA"/>
</dbReference>
<dbReference type="RefSeq" id="WP_211928042.1">
    <property type="nucleotide sequence ID" value="NZ_JAGQFT020000001.1"/>
</dbReference>
<keyword evidence="5 8" id="KW-1133">Transmembrane helix</keyword>
<dbReference type="InterPro" id="IPR023090">
    <property type="entry name" value="UPF0702_alpha/beta_dom_sf"/>
</dbReference>
<dbReference type="GO" id="GO:0005886">
    <property type="term" value="C:plasma membrane"/>
    <property type="evidence" value="ECO:0007669"/>
    <property type="project" value="UniProtKB-SubCell"/>
</dbReference>
<comment type="subcellular location">
    <subcellularLocation>
        <location evidence="1">Cell membrane</location>
        <topology evidence="1">Multi-pass membrane protein</topology>
    </subcellularLocation>
</comment>
<sequence length="191" mass="20094">MDPMLFDGWQPLARTALVGVLAYAGLVILLRMSGARTLAKMNAFDLVVTVALGSTLATILLSKDVSLAQGLLAFALLVAMQFAVTWSSVRLPWVRRVVTGEPVLLVHRGALLEDAMRRARVNEDDLRAAVRAAGTGGVARAHAVVLETDGTFSVIPADADGADDAALTGVPQAGRDRERDGTALPRASTHG</sequence>
<reference evidence="11" key="2">
    <citation type="submission" date="2021-04" db="EMBL/GenBank/DDBJ databases">
        <authorList>
            <person name="Karlyshev A.V."/>
        </authorList>
    </citation>
    <scope>NUCLEOTIDE SEQUENCE</scope>
    <source>
        <strain evidence="11">LMG 29479</strain>
    </source>
</reference>
<evidence type="ECO:0000256" key="6">
    <source>
        <dbReference type="ARBA" id="ARBA00023136"/>
    </source>
</evidence>
<dbReference type="PANTHER" id="PTHR34582">
    <property type="entry name" value="UPF0702 TRANSMEMBRANE PROTEIN YCAP"/>
    <property type="match status" value="1"/>
</dbReference>
<feature type="region of interest" description="Disordered" evidence="7">
    <location>
        <begin position="168"/>
        <end position="191"/>
    </location>
</feature>
<dbReference type="EMBL" id="JAGQFT020000001">
    <property type="protein sequence ID" value="MBS7455606.1"/>
    <property type="molecule type" value="Genomic_DNA"/>
</dbReference>
<evidence type="ECO:0000256" key="7">
    <source>
        <dbReference type="SAM" id="MobiDB-lite"/>
    </source>
</evidence>
<dbReference type="InterPro" id="IPR048454">
    <property type="entry name" value="YetF_N"/>
</dbReference>
<protein>
    <submittedName>
        <fullName evidence="11">DUF421 domain-containing protein</fullName>
    </submittedName>
</protein>
<dbReference type="Pfam" id="PF04239">
    <property type="entry name" value="DUF421"/>
    <property type="match status" value="1"/>
</dbReference>
<evidence type="ECO:0000256" key="4">
    <source>
        <dbReference type="ARBA" id="ARBA00022692"/>
    </source>
</evidence>
<dbReference type="Gene3D" id="3.30.240.20">
    <property type="entry name" value="bsu07140 like domains"/>
    <property type="match status" value="1"/>
</dbReference>
<organism evidence="11">
    <name type="scientific">Coralloluteibacterium stylophorae</name>
    <dbReference type="NCBI Taxonomy" id="1776034"/>
    <lineage>
        <taxon>Bacteria</taxon>
        <taxon>Pseudomonadati</taxon>
        <taxon>Pseudomonadota</taxon>
        <taxon>Gammaproteobacteria</taxon>
        <taxon>Lysobacterales</taxon>
        <taxon>Lysobacteraceae</taxon>
        <taxon>Coralloluteibacterium</taxon>
    </lineage>
</organism>
<name>A0A8J7VWG1_9GAMM</name>
<evidence type="ECO:0000313" key="13">
    <source>
        <dbReference type="Proteomes" id="UP000675747"/>
    </source>
</evidence>
<feature type="transmembrane region" description="Helical" evidence="8">
    <location>
        <begin position="42"/>
        <end position="61"/>
    </location>
</feature>
<feature type="transmembrane region" description="Helical" evidence="8">
    <location>
        <begin position="67"/>
        <end position="86"/>
    </location>
</feature>
<keyword evidence="6 8" id="KW-0472">Membrane</keyword>
<keyword evidence="4 8" id="KW-0812">Transmembrane</keyword>